<evidence type="ECO:0000313" key="2">
    <source>
        <dbReference type="EMBL" id="CCM62323.1"/>
    </source>
</evidence>
<evidence type="ECO:0000313" key="3">
    <source>
        <dbReference type="Proteomes" id="UP000018291"/>
    </source>
</evidence>
<dbReference type="HOGENOM" id="CLU_887819_0_0_11"/>
<reference evidence="2 3" key="1">
    <citation type="journal article" date="2013" name="ISME J.">
        <title>Metabolic model for the filamentous 'Candidatus Microthrix parvicella' based on genomic and metagenomic analyses.</title>
        <authorList>
            <person name="Jon McIlroy S."/>
            <person name="Kristiansen R."/>
            <person name="Albertsen M."/>
            <person name="Michael Karst S."/>
            <person name="Rossetti S."/>
            <person name="Lund Nielsen J."/>
            <person name="Tandoi V."/>
            <person name="James Seviour R."/>
            <person name="Nielsen P.H."/>
        </authorList>
    </citation>
    <scope>NUCLEOTIDE SEQUENCE [LARGE SCALE GENOMIC DNA]</scope>
    <source>
        <strain evidence="2 3">RN1</strain>
    </source>
</reference>
<proteinExistence type="predicted"/>
<gene>
    <name evidence="2" type="ORF">BN381_100210</name>
</gene>
<comment type="caution">
    <text evidence="2">The sequence shown here is derived from an EMBL/GenBank/DDBJ whole genome shotgun (WGS) entry which is preliminary data.</text>
</comment>
<sequence length="319" mass="34559">MSDQLVPLRLPPVVPGRRIVGYSAVLLPHTDTAEVDWDGFESLLGRTLGAGLIPAVNMDTGYVQLLTEADRTRVLTVAVSLAGAGGFAAGAFVADGEGDAYDHDAYARAMAEVSEAGGTPVLFPSWGLAALDEAEWVAAQERLGSGVDRFIAFELGDMFVPYGRIYSLDAYRGLMGIPSCIGAKHSSLSRQAEWARLALRNEVRSDFSVFTGNDLAIDMVRYGSDYLLGLSAFAPDAFAERDRRWAAEESSFDELNDLLQYLGFFAFRPPVPGYRHDAAMFLKLRGWIDSDATPVGAPQRPDADREVLADIAGRLTDVL</sequence>
<organism evidence="2 3">
    <name type="scientific">Candidatus Neomicrothrix parvicella RN1</name>
    <dbReference type="NCBI Taxonomy" id="1229780"/>
    <lineage>
        <taxon>Bacteria</taxon>
        <taxon>Bacillati</taxon>
        <taxon>Actinomycetota</taxon>
        <taxon>Acidimicrobiia</taxon>
        <taxon>Acidimicrobiales</taxon>
        <taxon>Microthrixaceae</taxon>
        <taxon>Candidatus Neomicrothrix</taxon>
    </lineage>
</organism>
<dbReference type="OrthoDB" id="3688938at2"/>
<keyword evidence="3" id="KW-1185">Reference proteome</keyword>
<evidence type="ECO:0000256" key="1">
    <source>
        <dbReference type="ARBA" id="ARBA00023239"/>
    </source>
</evidence>
<name>R4YWH7_9ACTN</name>
<dbReference type="EMBL" id="CANL01000002">
    <property type="protein sequence ID" value="CCM62323.1"/>
    <property type="molecule type" value="Genomic_DNA"/>
</dbReference>
<dbReference type="Proteomes" id="UP000018291">
    <property type="component" value="Unassembled WGS sequence"/>
</dbReference>
<dbReference type="GO" id="GO:0016829">
    <property type="term" value="F:lyase activity"/>
    <property type="evidence" value="ECO:0007669"/>
    <property type="project" value="UniProtKB-KW"/>
</dbReference>
<dbReference type="AlphaFoldDB" id="R4YWH7"/>
<dbReference type="Gene3D" id="3.20.20.70">
    <property type="entry name" value="Aldolase class I"/>
    <property type="match status" value="1"/>
</dbReference>
<dbReference type="InterPro" id="IPR002220">
    <property type="entry name" value="DapA-like"/>
</dbReference>
<accession>R4YWH7</accession>
<protein>
    <recommendedName>
        <fullName evidence="4">Dihydrodipicolinate synthase family protein</fullName>
    </recommendedName>
</protein>
<dbReference type="SMART" id="SM01130">
    <property type="entry name" value="DHDPS"/>
    <property type="match status" value="1"/>
</dbReference>
<keyword evidence="1" id="KW-0456">Lyase</keyword>
<evidence type="ECO:0008006" key="4">
    <source>
        <dbReference type="Google" id="ProtNLM"/>
    </source>
</evidence>
<dbReference type="eggNOG" id="COG0329">
    <property type="taxonomic scope" value="Bacteria"/>
</dbReference>
<dbReference type="STRING" id="1229780.BN381_100210"/>
<dbReference type="RefSeq" id="WP_012223593.1">
    <property type="nucleotide sequence ID" value="NZ_HG422565.1"/>
</dbReference>
<dbReference type="InterPro" id="IPR013785">
    <property type="entry name" value="Aldolase_TIM"/>
</dbReference>
<dbReference type="SUPFAM" id="SSF51569">
    <property type="entry name" value="Aldolase"/>
    <property type="match status" value="1"/>
</dbReference>